<dbReference type="RefSeq" id="WP_004571135.1">
    <property type="nucleotide sequence ID" value="NZ_CH724148.1"/>
</dbReference>
<gene>
    <name evidence="1" type="ORF">PI23P_12577</name>
</gene>
<dbReference type="HOGENOM" id="CLU_120889_0_0_10"/>
<protein>
    <submittedName>
        <fullName evidence="1">Glyoxalase family protein</fullName>
    </submittedName>
</protein>
<dbReference type="EMBL" id="AAOG01000003">
    <property type="protein sequence ID" value="EAR12171.1"/>
    <property type="molecule type" value="Genomic_DNA"/>
</dbReference>
<dbReference type="OrthoDB" id="1271679at2"/>
<dbReference type="eggNOG" id="COG0346">
    <property type="taxonomic scope" value="Bacteria"/>
</dbReference>
<keyword evidence="2" id="KW-1185">Reference proteome</keyword>
<comment type="caution">
    <text evidence="1">The sequence shown here is derived from an EMBL/GenBank/DDBJ whole genome shotgun (WGS) entry which is preliminary data.</text>
</comment>
<sequence>MNKERPILQDLIKENMSAVELFQNQTLRPIIKMQHDLLISAFKNYIAKRKIDFLSLTAQKQRSKTKAIFVKDINYKNLTLGMIIGSFSADEFAHYSTTSSEYNKRIIQIVIQRMQDSLAEIV</sequence>
<dbReference type="AlphaFoldDB" id="A4C218"/>
<organism evidence="1 2">
    <name type="scientific">Polaribacter irgensii 23-P</name>
    <dbReference type="NCBI Taxonomy" id="313594"/>
    <lineage>
        <taxon>Bacteria</taxon>
        <taxon>Pseudomonadati</taxon>
        <taxon>Bacteroidota</taxon>
        <taxon>Flavobacteriia</taxon>
        <taxon>Flavobacteriales</taxon>
        <taxon>Flavobacteriaceae</taxon>
    </lineage>
</organism>
<dbReference type="STRING" id="313594.PI23P_12577"/>
<evidence type="ECO:0000313" key="2">
    <source>
        <dbReference type="Proteomes" id="UP000003053"/>
    </source>
</evidence>
<reference evidence="1 2" key="1">
    <citation type="submission" date="2006-02" db="EMBL/GenBank/DDBJ databases">
        <authorList>
            <person name="Murray A."/>
            <person name="Staley J."/>
            <person name="Ferriera S."/>
            <person name="Johnson J."/>
            <person name="Kravitz S."/>
            <person name="Halpern A."/>
            <person name="Remington K."/>
            <person name="Beeson K."/>
            <person name="Tran B."/>
            <person name="Rogers Y.-H."/>
            <person name="Friedman R."/>
            <person name="Venter J.C."/>
        </authorList>
    </citation>
    <scope>NUCLEOTIDE SEQUENCE [LARGE SCALE GENOMIC DNA]</scope>
    <source>
        <strain evidence="1 2">23-P</strain>
    </source>
</reference>
<name>A4C218_9FLAO</name>
<evidence type="ECO:0000313" key="1">
    <source>
        <dbReference type="EMBL" id="EAR12171.1"/>
    </source>
</evidence>
<dbReference type="Proteomes" id="UP000003053">
    <property type="component" value="Unassembled WGS sequence"/>
</dbReference>
<proteinExistence type="predicted"/>
<accession>A4C218</accession>